<keyword evidence="1 4" id="KW-0597">Phosphoprotein</keyword>
<dbReference type="EMBL" id="JABXWD010000328">
    <property type="protein sequence ID" value="MBV6342729.1"/>
    <property type="molecule type" value="Genomic_DNA"/>
</dbReference>
<dbReference type="PANTHER" id="PTHR44591:SF3">
    <property type="entry name" value="RESPONSE REGULATORY DOMAIN-CONTAINING PROTEIN"/>
    <property type="match status" value="1"/>
</dbReference>
<feature type="domain" description="Response regulatory" evidence="5">
    <location>
        <begin position="17"/>
        <end position="132"/>
    </location>
</feature>
<keyword evidence="2" id="KW-0808">Transferase</keyword>
<evidence type="ECO:0000259" key="5">
    <source>
        <dbReference type="PROSITE" id="PS50110"/>
    </source>
</evidence>
<dbReference type="Pfam" id="PF00072">
    <property type="entry name" value="Response_reg"/>
    <property type="match status" value="1"/>
</dbReference>
<evidence type="ECO:0000256" key="1">
    <source>
        <dbReference type="ARBA" id="ARBA00022553"/>
    </source>
</evidence>
<dbReference type="InterPro" id="IPR029016">
    <property type="entry name" value="GAF-like_dom_sf"/>
</dbReference>
<dbReference type="Gene3D" id="3.30.450.40">
    <property type="match status" value="1"/>
</dbReference>
<dbReference type="Pfam" id="PF13185">
    <property type="entry name" value="GAF_2"/>
    <property type="match status" value="1"/>
</dbReference>
<protein>
    <submittedName>
        <fullName evidence="6">Response regulator</fullName>
    </submittedName>
</protein>
<sequence>MPESSNISYDKVPTGIHILVVEDEIVIARDIESKLKKIGYNVPAIAASGEEAIKLAGEVHPTLILMDIMLEGKMDGVEAAGQIDKLYGIPIIYLTAHSDLDTLHRAKITEPFGYILKPFSQRDLLVTIGMALYKHRMEAKQKIVNTVLRVFLEPIDLNAKLEKTLKLLVSIPRLFLQTKGTIYLVDNDRPDMLVVKAALGTPVCTTVPFGQCLCGHAASDNSIIFADRIDKRHELHQDGMPHGHYCAPIRANNRVVGVINTYVMEGYKRDVSDEAVLGTVGDIIANYLIASGTVK</sequence>
<dbReference type="PANTHER" id="PTHR44591">
    <property type="entry name" value="STRESS RESPONSE REGULATOR PROTEIN 1"/>
    <property type="match status" value="1"/>
</dbReference>
<evidence type="ECO:0000256" key="4">
    <source>
        <dbReference type="PROSITE-ProRule" id="PRU00169"/>
    </source>
</evidence>
<proteinExistence type="predicted"/>
<dbReference type="InterPro" id="IPR011006">
    <property type="entry name" value="CheY-like_superfamily"/>
</dbReference>
<dbReference type="SUPFAM" id="SSF52172">
    <property type="entry name" value="CheY-like"/>
    <property type="match status" value="1"/>
</dbReference>
<gene>
    <name evidence="6" type="ORF">HWQ67_14175</name>
</gene>
<keyword evidence="3" id="KW-0418">Kinase</keyword>
<reference evidence="6 7" key="1">
    <citation type="journal article" date="2020" name="J Geophys Res Biogeosci">
        <title>Magnetotaxis as an Adaptation to Enable Bacterial Shuttling of Microbial Sulfur and Sulfur Cycling Across Aquatic Oxic#Anoxic Interfaces.</title>
        <authorList>
            <person name="Li J."/>
            <person name="Liu P."/>
            <person name="Wang J."/>
            <person name="Roberts A.P."/>
            <person name="Pan Y."/>
        </authorList>
    </citation>
    <scope>NUCLEOTIDE SEQUENCE [LARGE SCALE GENOMIC DNA]</scope>
    <source>
        <strain evidence="6 7">MYR-1_YQ</strain>
    </source>
</reference>
<organism evidence="6 7">
    <name type="scientific">Candidatus Magnetobacterium casense</name>
    <dbReference type="NCBI Taxonomy" id="1455061"/>
    <lineage>
        <taxon>Bacteria</taxon>
        <taxon>Pseudomonadati</taxon>
        <taxon>Nitrospirota</taxon>
        <taxon>Thermodesulfovibrionia</taxon>
        <taxon>Thermodesulfovibrionales</taxon>
        <taxon>Candidatus Magnetobacteriaceae</taxon>
        <taxon>Candidatus Magnetobacterium</taxon>
    </lineage>
</organism>
<evidence type="ECO:0000313" key="7">
    <source>
        <dbReference type="Proteomes" id="UP001196980"/>
    </source>
</evidence>
<name>A0ABS6S2V1_9BACT</name>
<evidence type="ECO:0000256" key="2">
    <source>
        <dbReference type="ARBA" id="ARBA00022679"/>
    </source>
</evidence>
<dbReference type="InterPro" id="IPR003018">
    <property type="entry name" value="GAF"/>
</dbReference>
<accession>A0ABS6S2V1</accession>
<dbReference type="RefSeq" id="WP_218253344.1">
    <property type="nucleotide sequence ID" value="NZ_JABXWD010000328.1"/>
</dbReference>
<evidence type="ECO:0000313" key="6">
    <source>
        <dbReference type="EMBL" id="MBV6342729.1"/>
    </source>
</evidence>
<dbReference type="InterPro" id="IPR050595">
    <property type="entry name" value="Bact_response_regulator"/>
</dbReference>
<dbReference type="PROSITE" id="PS50110">
    <property type="entry name" value="RESPONSE_REGULATORY"/>
    <property type="match status" value="1"/>
</dbReference>
<dbReference type="Proteomes" id="UP001196980">
    <property type="component" value="Unassembled WGS sequence"/>
</dbReference>
<evidence type="ECO:0000256" key="3">
    <source>
        <dbReference type="ARBA" id="ARBA00022777"/>
    </source>
</evidence>
<comment type="caution">
    <text evidence="6">The sequence shown here is derived from an EMBL/GenBank/DDBJ whole genome shotgun (WGS) entry which is preliminary data.</text>
</comment>
<dbReference type="SMART" id="SM00448">
    <property type="entry name" value="REC"/>
    <property type="match status" value="1"/>
</dbReference>
<feature type="modified residue" description="4-aspartylphosphate" evidence="4">
    <location>
        <position position="67"/>
    </location>
</feature>
<dbReference type="CDD" id="cd17534">
    <property type="entry name" value="REC_DC-like"/>
    <property type="match status" value="1"/>
</dbReference>
<keyword evidence="7" id="KW-1185">Reference proteome</keyword>
<dbReference type="Gene3D" id="3.40.50.2300">
    <property type="match status" value="1"/>
</dbReference>
<dbReference type="SUPFAM" id="SSF55781">
    <property type="entry name" value="GAF domain-like"/>
    <property type="match status" value="1"/>
</dbReference>
<dbReference type="InterPro" id="IPR001789">
    <property type="entry name" value="Sig_transdc_resp-reg_receiver"/>
</dbReference>